<dbReference type="AlphaFoldDB" id="A0A8R1I0F6"/>
<feature type="coiled-coil region" evidence="1">
    <location>
        <begin position="319"/>
        <end position="370"/>
    </location>
</feature>
<keyword evidence="3" id="KW-1185">Reference proteome</keyword>
<dbReference type="Proteomes" id="UP000005237">
    <property type="component" value="Unassembled WGS sequence"/>
</dbReference>
<keyword evidence="1" id="KW-0175">Coiled coil</keyword>
<evidence type="ECO:0000313" key="3">
    <source>
        <dbReference type="Proteomes" id="UP000005237"/>
    </source>
</evidence>
<name>A0A8R1I0F6_CAEJA</name>
<evidence type="ECO:0000256" key="1">
    <source>
        <dbReference type="SAM" id="Coils"/>
    </source>
</evidence>
<reference evidence="3" key="1">
    <citation type="submission" date="2010-08" db="EMBL/GenBank/DDBJ databases">
        <authorList>
            <consortium name="Caenorhabditis japonica Sequencing Consortium"/>
            <person name="Wilson R.K."/>
        </authorList>
    </citation>
    <scope>NUCLEOTIDE SEQUENCE [LARGE SCALE GENOMIC DNA]</scope>
    <source>
        <strain evidence="3">DF5081</strain>
    </source>
</reference>
<organism evidence="2 3">
    <name type="scientific">Caenorhabditis japonica</name>
    <dbReference type="NCBI Taxonomy" id="281687"/>
    <lineage>
        <taxon>Eukaryota</taxon>
        <taxon>Metazoa</taxon>
        <taxon>Ecdysozoa</taxon>
        <taxon>Nematoda</taxon>
        <taxon>Chromadorea</taxon>
        <taxon>Rhabditida</taxon>
        <taxon>Rhabditina</taxon>
        <taxon>Rhabditomorpha</taxon>
        <taxon>Rhabditoidea</taxon>
        <taxon>Rhabditidae</taxon>
        <taxon>Peloderinae</taxon>
        <taxon>Caenorhabditis</taxon>
    </lineage>
</organism>
<dbReference type="EnsemblMetazoa" id="CJA13597a.1">
    <property type="protein sequence ID" value="CJA13597a.1"/>
    <property type="gene ID" value="WBGene00132801"/>
</dbReference>
<protein>
    <submittedName>
        <fullName evidence="2">Uncharacterized protein</fullName>
    </submittedName>
</protein>
<sequence length="376" mass="42249">MAPKRATASSSSSPGDDASCLKLVNDRHRDVFPCSLKKIELLIDIRCSDTLDTTLKLLPEMLDGIQVTSLTGPVQKIYTATLKPILDMSRSVLGPLSCWKTNVRPTFARAHGLILFSKMSSYTKRSIIPTTRRSGPIEVSEKQPTPYTTLNSTSSKQIELRFIAPDMIRPLTTSPIHICFRPCNSRFTILLADERFLHWAPSMQSIFCQTSSDSSSGLDADMHFLRTWAVRRCQHTDWDVCERIRLGELQEEEKRALSEQLYPTDIGGSEDQYVAPNRSPISEKIDKTCRNAVVQTVHSISCDPREPSSSDASVNVELREQLRAESEFLKDQASELQKCREKIAADEQSMAEMRARIQKMEGELMTAKNSKRASSS</sequence>
<accession>A0A8R1I0F6</accession>
<evidence type="ECO:0000313" key="2">
    <source>
        <dbReference type="EnsemblMetazoa" id="CJA13597a.1"/>
    </source>
</evidence>
<reference evidence="2" key="2">
    <citation type="submission" date="2022-06" db="UniProtKB">
        <authorList>
            <consortium name="EnsemblMetazoa"/>
        </authorList>
    </citation>
    <scope>IDENTIFICATION</scope>
    <source>
        <strain evidence="2">DF5081</strain>
    </source>
</reference>
<proteinExistence type="predicted"/>